<feature type="compositionally biased region" description="Low complexity" evidence="6">
    <location>
        <begin position="283"/>
        <end position="300"/>
    </location>
</feature>
<evidence type="ECO:0000256" key="5">
    <source>
        <dbReference type="ARBA" id="ARBA00038359"/>
    </source>
</evidence>
<comment type="caution">
    <text evidence="9">The sequence shown here is derived from an EMBL/GenBank/DDBJ whole genome shotgun (WGS) entry which is preliminary data.</text>
</comment>
<dbReference type="InterPro" id="IPR052337">
    <property type="entry name" value="SAT4-like"/>
</dbReference>
<feature type="transmembrane region" description="Helical" evidence="7">
    <location>
        <begin position="216"/>
        <end position="239"/>
    </location>
</feature>
<evidence type="ECO:0000256" key="3">
    <source>
        <dbReference type="ARBA" id="ARBA00022989"/>
    </source>
</evidence>
<dbReference type="EMBL" id="CABFNS010000746">
    <property type="protein sequence ID" value="VUC26350.1"/>
    <property type="molecule type" value="Genomic_DNA"/>
</dbReference>
<comment type="subcellular location">
    <subcellularLocation>
        <location evidence="1">Membrane</location>
        <topology evidence="1">Multi-pass membrane protein</topology>
    </subcellularLocation>
</comment>
<proteinExistence type="inferred from homology"/>
<keyword evidence="3 7" id="KW-1133">Transmembrane helix</keyword>
<feature type="transmembrane region" description="Helical" evidence="7">
    <location>
        <begin position="251"/>
        <end position="271"/>
    </location>
</feature>
<feature type="transmembrane region" description="Helical" evidence="7">
    <location>
        <begin position="133"/>
        <end position="153"/>
    </location>
</feature>
<dbReference type="InterPro" id="IPR049326">
    <property type="entry name" value="Rhodopsin_dom_fungi"/>
</dbReference>
<evidence type="ECO:0000259" key="8">
    <source>
        <dbReference type="Pfam" id="PF20684"/>
    </source>
</evidence>
<evidence type="ECO:0000256" key="2">
    <source>
        <dbReference type="ARBA" id="ARBA00022692"/>
    </source>
</evidence>
<name>A0ABY6U6G0_BIOOC</name>
<sequence length="307" mass="33829">MNMNMTSPMPSSDGWVPPPDSRAYVLRPVYITAMTLSSVFVCARLAVRAFMVKALGLDDLIAAITLLEANKTTGVANGQGTYISEVPPDRLATFFSLIATITLLFIIVLGLVRLSNLAFFLRMSKDKWFLRGVYAVGFLVISMTLILVIYILTECKDVKDLWRLTNPDRQCSSPANEHKAMLFHTSLGIFVDVCMLVLPISVVYRKMKFSPKTVRVILIFCVGLVSVIAGIVRLTFILGNYVDVTWSFGVGSLWGVIEAHLGLWTACFPALQPLFRLCGEKASSTWGSGSRKSSKGSQKGLINSERV</sequence>
<keyword evidence="10" id="KW-1185">Reference proteome</keyword>
<comment type="similarity">
    <text evidence="5">Belongs to the SAT4 family.</text>
</comment>
<feature type="transmembrane region" description="Helical" evidence="7">
    <location>
        <begin position="91"/>
        <end position="112"/>
    </location>
</feature>
<organism evidence="9 10">
    <name type="scientific">Bionectria ochroleuca</name>
    <name type="common">Gliocladium roseum</name>
    <dbReference type="NCBI Taxonomy" id="29856"/>
    <lineage>
        <taxon>Eukaryota</taxon>
        <taxon>Fungi</taxon>
        <taxon>Dikarya</taxon>
        <taxon>Ascomycota</taxon>
        <taxon>Pezizomycotina</taxon>
        <taxon>Sordariomycetes</taxon>
        <taxon>Hypocreomycetidae</taxon>
        <taxon>Hypocreales</taxon>
        <taxon>Bionectriaceae</taxon>
        <taxon>Clonostachys</taxon>
    </lineage>
</organism>
<evidence type="ECO:0000256" key="1">
    <source>
        <dbReference type="ARBA" id="ARBA00004141"/>
    </source>
</evidence>
<feature type="domain" description="Rhodopsin" evidence="8">
    <location>
        <begin position="43"/>
        <end position="276"/>
    </location>
</feature>
<dbReference type="Proteomes" id="UP000766486">
    <property type="component" value="Unassembled WGS sequence"/>
</dbReference>
<dbReference type="PANTHER" id="PTHR33048:SF47">
    <property type="entry name" value="INTEGRAL MEMBRANE PROTEIN-RELATED"/>
    <property type="match status" value="1"/>
</dbReference>
<feature type="transmembrane region" description="Helical" evidence="7">
    <location>
        <begin position="182"/>
        <end position="204"/>
    </location>
</feature>
<evidence type="ECO:0000313" key="9">
    <source>
        <dbReference type="EMBL" id="VUC26350.1"/>
    </source>
</evidence>
<evidence type="ECO:0000313" key="10">
    <source>
        <dbReference type="Proteomes" id="UP000766486"/>
    </source>
</evidence>
<evidence type="ECO:0000256" key="7">
    <source>
        <dbReference type="SAM" id="Phobius"/>
    </source>
</evidence>
<dbReference type="Pfam" id="PF20684">
    <property type="entry name" value="Fung_rhodopsin"/>
    <property type="match status" value="1"/>
</dbReference>
<gene>
    <name evidence="9" type="ORF">CLO192961_LOCUS187582</name>
</gene>
<dbReference type="PANTHER" id="PTHR33048">
    <property type="entry name" value="PTH11-LIKE INTEGRAL MEMBRANE PROTEIN (AFU_ORTHOLOGUE AFUA_5G11245)"/>
    <property type="match status" value="1"/>
</dbReference>
<feature type="region of interest" description="Disordered" evidence="6">
    <location>
        <begin position="283"/>
        <end position="307"/>
    </location>
</feature>
<keyword evidence="2 7" id="KW-0812">Transmembrane</keyword>
<keyword evidence="4 7" id="KW-0472">Membrane</keyword>
<accession>A0ABY6U6G0</accession>
<reference evidence="9 10" key="1">
    <citation type="submission" date="2019-06" db="EMBL/GenBank/DDBJ databases">
        <authorList>
            <person name="Broberg M."/>
        </authorList>
    </citation>
    <scope>NUCLEOTIDE SEQUENCE [LARGE SCALE GENOMIC DNA]</scope>
</reference>
<evidence type="ECO:0000256" key="6">
    <source>
        <dbReference type="SAM" id="MobiDB-lite"/>
    </source>
</evidence>
<evidence type="ECO:0000256" key="4">
    <source>
        <dbReference type="ARBA" id="ARBA00023136"/>
    </source>
</evidence>
<feature type="transmembrane region" description="Helical" evidence="7">
    <location>
        <begin position="29"/>
        <end position="47"/>
    </location>
</feature>
<protein>
    <recommendedName>
        <fullName evidence="8">Rhodopsin domain-containing protein</fullName>
    </recommendedName>
</protein>